<accession>A0A3P6H493</accession>
<dbReference type="EMBL" id="LR031880">
    <property type="protein sequence ID" value="VDD63305.1"/>
    <property type="molecule type" value="Genomic_DNA"/>
</dbReference>
<reference evidence="1" key="1">
    <citation type="submission" date="2018-11" db="EMBL/GenBank/DDBJ databases">
        <authorList>
            <consortium name="Genoscope - CEA"/>
            <person name="William W."/>
        </authorList>
    </citation>
    <scope>NUCLEOTIDE SEQUENCE</scope>
</reference>
<evidence type="ECO:0000313" key="1">
    <source>
        <dbReference type="EMBL" id="VDD63305.1"/>
    </source>
</evidence>
<dbReference type="AlphaFoldDB" id="A0A3P6H493"/>
<protein>
    <submittedName>
        <fullName evidence="1">Uncharacterized protein</fullName>
    </submittedName>
</protein>
<organism evidence="1">
    <name type="scientific">Brassica oleracea</name>
    <name type="common">Wild cabbage</name>
    <dbReference type="NCBI Taxonomy" id="3712"/>
    <lineage>
        <taxon>Eukaryota</taxon>
        <taxon>Viridiplantae</taxon>
        <taxon>Streptophyta</taxon>
        <taxon>Embryophyta</taxon>
        <taxon>Tracheophyta</taxon>
        <taxon>Spermatophyta</taxon>
        <taxon>Magnoliopsida</taxon>
        <taxon>eudicotyledons</taxon>
        <taxon>Gunneridae</taxon>
        <taxon>Pentapetalae</taxon>
        <taxon>rosids</taxon>
        <taxon>malvids</taxon>
        <taxon>Brassicales</taxon>
        <taxon>Brassicaceae</taxon>
        <taxon>Brassiceae</taxon>
        <taxon>Brassica</taxon>
    </lineage>
</organism>
<proteinExistence type="predicted"/>
<sequence>MAILSTLAAKEQCLVDLILYTTGEREIQDDHREAHKYGESLGKKQIEVFIGK</sequence>
<gene>
    <name evidence="1" type="ORF">BOLC6T38758H</name>
</gene>
<name>A0A3P6H493_BRAOL</name>